<accession>A0A9W7G6K1</accession>
<dbReference type="InterPro" id="IPR036020">
    <property type="entry name" value="WW_dom_sf"/>
</dbReference>
<dbReference type="InterPro" id="IPR001202">
    <property type="entry name" value="WW_dom"/>
</dbReference>
<dbReference type="SMART" id="SM00456">
    <property type="entry name" value="WW"/>
    <property type="match status" value="1"/>
</dbReference>
<organism evidence="3 4">
    <name type="scientific">Triparma columacea</name>
    <dbReference type="NCBI Taxonomy" id="722753"/>
    <lineage>
        <taxon>Eukaryota</taxon>
        <taxon>Sar</taxon>
        <taxon>Stramenopiles</taxon>
        <taxon>Ochrophyta</taxon>
        <taxon>Bolidophyceae</taxon>
        <taxon>Parmales</taxon>
        <taxon>Triparmaceae</taxon>
        <taxon>Triparma</taxon>
    </lineage>
</organism>
<dbReference type="SUPFAM" id="SSF54160">
    <property type="entry name" value="Chromo domain-like"/>
    <property type="match status" value="1"/>
</dbReference>
<feature type="region of interest" description="Disordered" evidence="1">
    <location>
        <begin position="231"/>
        <end position="254"/>
    </location>
</feature>
<dbReference type="Pfam" id="PF00397">
    <property type="entry name" value="WW"/>
    <property type="match status" value="1"/>
</dbReference>
<dbReference type="PROSITE" id="PS50020">
    <property type="entry name" value="WW_DOMAIN_2"/>
    <property type="match status" value="1"/>
</dbReference>
<dbReference type="CDD" id="cd00201">
    <property type="entry name" value="WW"/>
    <property type="match status" value="1"/>
</dbReference>
<dbReference type="SMART" id="SM00743">
    <property type="entry name" value="Agenet"/>
    <property type="match status" value="1"/>
</dbReference>
<evidence type="ECO:0000256" key="1">
    <source>
        <dbReference type="SAM" id="MobiDB-lite"/>
    </source>
</evidence>
<dbReference type="EMBL" id="BRYA01000048">
    <property type="protein sequence ID" value="GMI34881.1"/>
    <property type="molecule type" value="Genomic_DNA"/>
</dbReference>
<dbReference type="PROSITE" id="PS01159">
    <property type="entry name" value="WW_DOMAIN_1"/>
    <property type="match status" value="1"/>
</dbReference>
<dbReference type="AlphaFoldDB" id="A0A9W7G6K1"/>
<feature type="domain" description="WW" evidence="2">
    <location>
        <begin position="124"/>
        <end position="158"/>
    </location>
</feature>
<name>A0A9W7G6K1_9STRA</name>
<dbReference type="Gene3D" id="2.30.30.140">
    <property type="match status" value="1"/>
</dbReference>
<comment type="caution">
    <text evidence="3">The sequence shown here is derived from an EMBL/GenBank/DDBJ whole genome shotgun (WGS) entry which is preliminary data.</text>
</comment>
<evidence type="ECO:0000313" key="4">
    <source>
        <dbReference type="Proteomes" id="UP001165065"/>
    </source>
</evidence>
<dbReference type="SUPFAM" id="SSF51045">
    <property type="entry name" value="WW domain"/>
    <property type="match status" value="1"/>
</dbReference>
<dbReference type="InterPro" id="IPR016197">
    <property type="entry name" value="Chromo-like_dom_sf"/>
</dbReference>
<reference evidence="4" key="1">
    <citation type="journal article" date="2023" name="Commun. Biol.">
        <title>Genome analysis of Parmales, the sister group of diatoms, reveals the evolutionary specialization of diatoms from phago-mixotrophs to photoautotrophs.</title>
        <authorList>
            <person name="Ban H."/>
            <person name="Sato S."/>
            <person name="Yoshikawa S."/>
            <person name="Yamada K."/>
            <person name="Nakamura Y."/>
            <person name="Ichinomiya M."/>
            <person name="Sato N."/>
            <person name="Blanc-Mathieu R."/>
            <person name="Endo H."/>
            <person name="Kuwata A."/>
            <person name="Ogata H."/>
        </authorList>
    </citation>
    <scope>NUCLEOTIDE SEQUENCE [LARGE SCALE GENOMIC DNA]</scope>
</reference>
<dbReference type="Gene3D" id="2.20.70.10">
    <property type="match status" value="1"/>
</dbReference>
<evidence type="ECO:0000313" key="3">
    <source>
        <dbReference type="EMBL" id="GMI34881.1"/>
    </source>
</evidence>
<sequence length="306" mass="34564">MEVGLEKAREREKFNTEQALARGVVTVDLEYNFSKDGMPIADQVKAKRTERGGGGFKRTKKSENRLYSVEDFTVGETIEVLYPYDQKWYPATVISKPSGLKLLVNYVGFNDECVVDPVDSCRKIPLMKGWIELIDEDSGCAYYLHGESGESRWERPTKQSESIRRGAVGKGTKVVNRVTRGGEVVGWGGKERPYEQRRRTVKDDPHWRERGFANGNMSAGQVKEYNERRRSFGGPGPGGGFREKEKIIDDQRKRRASFSSVATRSISSSSLPVCNYYHDQKQDNVKNRTGWGGSMGGKRQTTLGQR</sequence>
<proteinExistence type="predicted"/>
<keyword evidence="4" id="KW-1185">Reference proteome</keyword>
<evidence type="ECO:0000259" key="2">
    <source>
        <dbReference type="PROSITE" id="PS50020"/>
    </source>
</evidence>
<gene>
    <name evidence="3" type="ORF">TrCOL_g13868</name>
</gene>
<dbReference type="OrthoDB" id="437889at2759"/>
<dbReference type="Proteomes" id="UP001165065">
    <property type="component" value="Unassembled WGS sequence"/>
</dbReference>
<feature type="compositionally biased region" description="Basic and acidic residues" evidence="1">
    <location>
        <begin position="241"/>
        <end position="252"/>
    </location>
</feature>
<feature type="region of interest" description="Disordered" evidence="1">
    <location>
        <begin position="283"/>
        <end position="306"/>
    </location>
</feature>
<dbReference type="InterPro" id="IPR014002">
    <property type="entry name" value="Agenet_dom_plant"/>
</dbReference>
<protein>
    <recommendedName>
        <fullName evidence="2">WW domain-containing protein</fullName>
    </recommendedName>
</protein>